<evidence type="ECO:0000256" key="8">
    <source>
        <dbReference type="HAMAP-Rule" id="MF_00692"/>
    </source>
</evidence>
<evidence type="ECO:0000256" key="3">
    <source>
        <dbReference type="ARBA" id="ARBA00022695"/>
    </source>
</evidence>
<evidence type="ECO:0000256" key="6">
    <source>
        <dbReference type="ARBA" id="ARBA00022840"/>
    </source>
</evidence>
<comment type="catalytic activity">
    <reaction evidence="8">
        <text>L-threonyl-[protein] + ATP = 3-O-(5'-adenylyl)-L-threonyl-[protein] + diphosphate</text>
        <dbReference type="Rhea" id="RHEA:54292"/>
        <dbReference type="Rhea" id="RHEA-COMP:11060"/>
        <dbReference type="Rhea" id="RHEA-COMP:13847"/>
        <dbReference type="ChEBI" id="CHEBI:30013"/>
        <dbReference type="ChEBI" id="CHEBI:30616"/>
        <dbReference type="ChEBI" id="CHEBI:33019"/>
        <dbReference type="ChEBI" id="CHEBI:138113"/>
        <dbReference type="EC" id="2.7.7.108"/>
    </reaction>
</comment>
<comment type="catalytic activity">
    <reaction evidence="8">
        <text>L-histidyl-[protein] + UTP = N(tele)-(5'-uridylyl)-L-histidyl-[protein] + diphosphate</text>
        <dbReference type="Rhea" id="RHEA:83891"/>
        <dbReference type="Rhea" id="RHEA-COMP:9745"/>
        <dbReference type="Rhea" id="RHEA-COMP:20239"/>
        <dbReference type="ChEBI" id="CHEBI:29979"/>
        <dbReference type="ChEBI" id="CHEBI:33019"/>
        <dbReference type="ChEBI" id="CHEBI:46398"/>
        <dbReference type="ChEBI" id="CHEBI:233474"/>
    </reaction>
</comment>
<evidence type="ECO:0000256" key="4">
    <source>
        <dbReference type="ARBA" id="ARBA00022723"/>
    </source>
</evidence>
<comment type="catalytic activity">
    <reaction evidence="8">
        <text>L-tyrosyl-[protein] + UTP = O-(5'-uridylyl)-L-tyrosyl-[protein] + diphosphate</text>
        <dbReference type="Rhea" id="RHEA:83887"/>
        <dbReference type="Rhea" id="RHEA-COMP:10136"/>
        <dbReference type="Rhea" id="RHEA-COMP:20238"/>
        <dbReference type="ChEBI" id="CHEBI:33019"/>
        <dbReference type="ChEBI" id="CHEBI:46398"/>
        <dbReference type="ChEBI" id="CHEBI:46858"/>
        <dbReference type="ChEBI" id="CHEBI:90602"/>
    </reaction>
</comment>
<keyword evidence="4 8" id="KW-0479">Metal-binding</keyword>
<comment type="caution">
    <text evidence="10">The sequence shown here is derived from an EMBL/GenBank/DDBJ whole genome shotgun (WGS) entry which is preliminary data.</text>
</comment>
<dbReference type="PANTHER" id="PTHR32057:SF14">
    <property type="entry name" value="PROTEIN ADENYLYLTRANSFERASE SELO, MITOCHONDRIAL"/>
    <property type="match status" value="1"/>
</dbReference>
<feature type="binding site" evidence="8">
    <location>
        <position position="176"/>
    </location>
    <ligand>
        <name>ATP</name>
        <dbReference type="ChEBI" id="CHEBI:30616"/>
    </ligand>
</feature>
<evidence type="ECO:0000313" key="11">
    <source>
        <dbReference type="Proteomes" id="UP000234206"/>
    </source>
</evidence>
<feature type="binding site" evidence="8">
    <location>
        <position position="267"/>
    </location>
    <ligand>
        <name>Mg(2+)</name>
        <dbReference type="ChEBI" id="CHEBI:18420"/>
    </ligand>
</feature>
<dbReference type="RefSeq" id="WP_070705686.1">
    <property type="nucleotide sequence ID" value="NZ_PKIZ01000001.1"/>
</dbReference>
<keyword evidence="7 8" id="KW-0460">Magnesium</keyword>
<keyword evidence="3 8" id="KW-0548">Nucleotidyltransferase</keyword>
<keyword evidence="2 8" id="KW-0808">Transferase</keyword>
<evidence type="ECO:0000256" key="5">
    <source>
        <dbReference type="ARBA" id="ARBA00022741"/>
    </source>
</evidence>
<comment type="function">
    <text evidence="8">Nucleotidyltransferase involved in the post-translational modification of proteins. It can catalyze the addition of adenosine monophosphate (AMP) or uridine monophosphate (UMP) to a protein, resulting in modifications known as AMPylation and UMPylation.</text>
</comment>
<dbReference type="GO" id="GO:0000287">
    <property type="term" value="F:magnesium ion binding"/>
    <property type="evidence" value="ECO:0007669"/>
    <property type="project" value="UniProtKB-UniRule"/>
</dbReference>
<dbReference type="Proteomes" id="UP000234206">
    <property type="component" value="Unassembled WGS sequence"/>
</dbReference>
<dbReference type="GO" id="GO:0005524">
    <property type="term" value="F:ATP binding"/>
    <property type="evidence" value="ECO:0007669"/>
    <property type="project" value="UniProtKB-UniRule"/>
</dbReference>
<evidence type="ECO:0000256" key="9">
    <source>
        <dbReference type="SAM" id="MobiDB-lite"/>
    </source>
</evidence>
<comment type="similarity">
    <text evidence="1 8">Belongs to the SELO family.</text>
</comment>
<name>A0A2I1PDH4_9MICO</name>
<accession>A0A2I1PDH4</accession>
<dbReference type="HAMAP" id="MF_00692">
    <property type="entry name" value="SelO"/>
    <property type="match status" value="1"/>
</dbReference>
<dbReference type="EC" id="2.7.7.108" evidence="8"/>
<keyword evidence="11" id="KW-1185">Reference proteome</keyword>
<feature type="binding site" evidence="8">
    <location>
        <position position="126"/>
    </location>
    <ligand>
        <name>ATP</name>
        <dbReference type="ChEBI" id="CHEBI:30616"/>
    </ligand>
</feature>
<feature type="active site" description="Proton acceptor" evidence="8">
    <location>
        <position position="257"/>
    </location>
</feature>
<keyword evidence="5 8" id="KW-0547">Nucleotide-binding</keyword>
<feature type="binding site" evidence="8">
    <location>
        <position position="125"/>
    </location>
    <ligand>
        <name>ATP</name>
        <dbReference type="ChEBI" id="CHEBI:30616"/>
    </ligand>
</feature>
<dbReference type="InterPro" id="IPR003846">
    <property type="entry name" value="SelO"/>
</dbReference>
<dbReference type="AlphaFoldDB" id="A0A2I1PDH4"/>
<organism evidence="10 11">
    <name type="scientific">Kytococcus schroeteri</name>
    <dbReference type="NCBI Taxonomy" id="138300"/>
    <lineage>
        <taxon>Bacteria</taxon>
        <taxon>Bacillati</taxon>
        <taxon>Actinomycetota</taxon>
        <taxon>Actinomycetes</taxon>
        <taxon>Micrococcales</taxon>
        <taxon>Kytococcaceae</taxon>
        <taxon>Kytococcus</taxon>
    </lineage>
</organism>
<feature type="binding site" evidence="8">
    <location>
        <position position="183"/>
    </location>
    <ligand>
        <name>ATP</name>
        <dbReference type="ChEBI" id="CHEBI:30616"/>
    </ligand>
</feature>
<protein>
    <recommendedName>
        <fullName evidence="8">Protein nucleotidyltransferase YdiU</fullName>
        <ecNumber evidence="8">2.7.7.-</ecNumber>
    </recommendedName>
    <alternativeName>
        <fullName evidence="8">Protein adenylyltransferase YdiU</fullName>
        <ecNumber evidence="8">2.7.7.108</ecNumber>
    </alternativeName>
    <alternativeName>
        <fullName evidence="8">Protein uridylyltransferase YdiU</fullName>
        <ecNumber evidence="8">2.7.7.-</ecNumber>
    </alternativeName>
</protein>
<gene>
    <name evidence="8" type="primary">ydiU</name>
    <name evidence="8" type="synonym">selO</name>
    <name evidence="10" type="ORF">CYJ76_00040</name>
</gene>
<dbReference type="EMBL" id="PKIZ01000001">
    <property type="protein sequence ID" value="PKZ42698.1"/>
    <property type="molecule type" value="Genomic_DNA"/>
</dbReference>
<comment type="catalytic activity">
    <reaction evidence="8">
        <text>L-seryl-[protein] + UTP = O-(5'-uridylyl)-L-seryl-[protein] + diphosphate</text>
        <dbReference type="Rhea" id="RHEA:64604"/>
        <dbReference type="Rhea" id="RHEA-COMP:9863"/>
        <dbReference type="Rhea" id="RHEA-COMP:16635"/>
        <dbReference type="ChEBI" id="CHEBI:29999"/>
        <dbReference type="ChEBI" id="CHEBI:33019"/>
        <dbReference type="ChEBI" id="CHEBI:46398"/>
        <dbReference type="ChEBI" id="CHEBI:156051"/>
    </reaction>
</comment>
<dbReference type="PANTHER" id="PTHR32057">
    <property type="entry name" value="PROTEIN ADENYLYLTRANSFERASE SELO, MITOCHONDRIAL"/>
    <property type="match status" value="1"/>
</dbReference>
<evidence type="ECO:0000256" key="2">
    <source>
        <dbReference type="ARBA" id="ARBA00022679"/>
    </source>
</evidence>
<dbReference type="Pfam" id="PF02696">
    <property type="entry name" value="SelO"/>
    <property type="match status" value="1"/>
</dbReference>
<feature type="binding site" evidence="8">
    <location>
        <position position="267"/>
    </location>
    <ligand>
        <name>ATP</name>
        <dbReference type="ChEBI" id="CHEBI:30616"/>
    </ligand>
</feature>
<feature type="binding site" evidence="8">
    <location>
        <position position="113"/>
    </location>
    <ligand>
        <name>ATP</name>
        <dbReference type="ChEBI" id="CHEBI:30616"/>
    </ligand>
</feature>
<evidence type="ECO:0000256" key="7">
    <source>
        <dbReference type="ARBA" id="ARBA00022842"/>
    </source>
</evidence>
<dbReference type="EC" id="2.7.7.-" evidence="8"/>
<evidence type="ECO:0000313" key="10">
    <source>
        <dbReference type="EMBL" id="PKZ42698.1"/>
    </source>
</evidence>
<feature type="binding site" evidence="8">
    <location>
        <position position="258"/>
    </location>
    <ligand>
        <name>Mg(2+)</name>
        <dbReference type="ChEBI" id="CHEBI:18420"/>
    </ligand>
</feature>
<comment type="catalytic activity">
    <reaction evidence="8">
        <text>L-seryl-[protein] + ATP = 3-O-(5'-adenylyl)-L-seryl-[protein] + diphosphate</text>
        <dbReference type="Rhea" id="RHEA:58120"/>
        <dbReference type="Rhea" id="RHEA-COMP:9863"/>
        <dbReference type="Rhea" id="RHEA-COMP:15073"/>
        <dbReference type="ChEBI" id="CHEBI:29999"/>
        <dbReference type="ChEBI" id="CHEBI:30616"/>
        <dbReference type="ChEBI" id="CHEBI:33019"/>
        <dbReference type="ChEBI" id="CHEBI:142516"/>
        <dbReference type="EC" id="2.7.7.108"/>
    </reaction>
</comment>
<comment type="catalytic activity">
    <reaction evidence="8">
        <text>L-tyrosyl-[protein] + ATP = O-(5'-adenylyl)-L-tyrosyl-[protein] + diphosphate</text>
        <dbReference type="Rhea" id="RHEA:54288"/>
        <dbReference type="Rhea" id="RHEA-COMP:10136"/>
        <dbReference type="Rhea" id="RHEA-COMP:13846"/>
        <dbReference type="ChEBI" id="CHEBI:30616"/>
        <dbReference type="ChEBI" id="CHEBI:33019"/>
        <dbReference type="ChEBI" id="CHEBI:46858"/>
        <dbReference type="ChEBI" id="CHEBI:83624"/>
        <dbReference type="EC" id="2.7.7.108"/>
    </reaction>
</comment>
<keyword evidence="6 8" id="KW-0067">ATP-binding</keyword>
<dbReference type="GO" id="GO:0030145">
    <property type="term" value="F:manganese ion binding"/>
    <property type="evidence" value="ECO:0007669"/>
    <property type="project" value="UniProtKB-UniRule"/>
</dbReference>
<feature type="binding site" evidence="8">
    <location>
        <position position="93"/>
    </location>
    <ligand>
        <name>ATP</name>
        <dbReference type="ChEBI" id="CHEBI:30616"/>
    </ligand>
</feature>
<dbReference type="GO" id="GO:0070733">
    <property type="term" value="F:AMPylase activity"/>
    <property type="evidence" value="ECO:0007669"/>
    <property type="project" value="UniProtKB-EC"/>
</dbReference>
<sequence>MTTRPRLEQGYAAAVPELSLPWAAAPVPEPTLLALDEQLAASLGLDAGWLRSPEGLRFLCGDVSALPEAPPTVAQAYAGHQFGGFSPLLGDGRALLLGELVDPAGRRWDLHLKGSGRTPFARGGDGKAAVGPMLREHLFSTFAHAVGIPTTRSLAVVGTGEQVQRETLLPGAILVRVAASHLRVGTVQHAAASHDRDVLERLVSHALDRHHPAARDAARAAGEPDGLTLLRAVADAQADLVARWMGVGLVHGVMNTDNMTLSGETIDYGPVAMLEAHDPQAVFSSIDHQGRYAYGNQPAVAQWNLARLAEALLPLVDADPDRAVERATEVVVGFADTYRRAHTAVFSAKLGLPEPDAQAVGEFLDRLTAERADHTGAFASLADEAEAAGETDRAARLRAANPVYVPRNHVVEEALAAAADGDLAPVERLTAALREPFARRPGLEDLERPAPPGAPPHVTFCGT</sequence>
<feature type="region of interest" description="Disordered" evidence="9">
    <location>
        <begin position="443"/>
        <end position="463"/>
    </location>
</feature>
<evidence type="ECO:0000256" key="1">
    <source>
        <dbReference type="ARBA" id="ARBA00009747"/>
    </source>
</evidence>
<dbReference type="OrthoDB" id="9776281at2"/>
<keyword evidence="8" id="KW-0464">Manganese</keyword>
<reference evidence="10 11" key="1">
    <citation type="submission" date="2017-12" db="EMBL/GenBank/DDBJ databases">
        <title>Phylogenetic diversity of female urinary microbiome.</title>
        <authorList>
            <person name="Thomas-White K."/>
            <person name="Wolfe A.J."/>
        </authorList>
    </citation>
    <scope>NUCLEOTIDE SEQUENCE [LARGE SCALE GENOMIC DNA]</scope>
    <source>
        <strain evidence="10 11">UMB1298</strain>
    </source>
</reference>
<feature type="binding site" evidence="8">
    <location>
        <position position="90"/>
    </location>
    <ligand>
        <name>ATP</name>
        <dbReference type="ChEBI" id="CHEBI:30616"/>
    </ligand>
</feature>
<proteinExistence type="inferred from homology"/>
<comment type="cofactor">
    <cofactor evidence="8">
        <name>Mg(2+)</name>
        <dbReference type="ChEBI" id="CHEBI:18420"/>
    </cofactor>
    <cofactor evidence="8">
        <name>Mn(2+)</name>
        <dbReference type="ChEBI" id="CHEBI:29035"/>
    </cofactor>
</comment>
<feature type="binding site" evidence="8">
    <location>
        <position position="92"/>
    </location>
    <ligand>
        <name>ATP</name>
        <dbReference type="ChEBI" id="CHEBI:30616"/>
    </ligand>
</feature>